<proteinExistence type="predicted"/>
<dbReference type="GO" id="GO:0005975">
    <property type="term" value="P:carbohydrate metabolic process"/>
    <property type="evidence" value="ECO:0007669"/>
    <property type="project" value="UniProtKB-ARBA"/>
</dbReference>
<dbReference type="KEGG" id="nano:G5V58_03650"/>
<dbReference type="Proteomes" id="UP000502996">
    <property type="component" value="Chromosome"/>
</dbReference>
<dbReference type="AlphaFoldDB" id="A0A6G6W9H0"/>
<protein>
    <recommendedName>
        <fullName evidence="2">Bacterial Ig-like domain-containing protein</fullName>
    </recommendedName>
</protein>
<evidence type="ECO:0000256" key="1">
    <source>
        <dbReference type="SAM" id="SignalP"/>
    </source>
</evidence>
<feature type="chain" id="PRO_5026340975" description="Bacterial Ig-like domain-containing protein" evidence="1">
    <location>
        <begin position="35"/>
        <end position="288"/>
    </location>
</feature>
<evidence type="ECO:0000313" key="3">
    <source>
        <dbReference type="EMBL" id="QIG41988.1"/>
    </source>
</evidence>
<keyword evidence="1" id="KW-0732">Signal</keyword>
<dbReference type="InterPro" id="IPR032109">
    <property type="entry name" value="Big_3_5"/>
</dbReference>
<feature type="signal peptide" evidence="1">
    <location>
        <begin position="1"/>
        <end position="34"/>
    </location>
</feature>
<organism evidence="3 4">
    <name type="scientific">Nocardioides anomalus</name>
    <dbReference type="NCBI Taxonomy" id="2712223"/>
    <lineage>
        <taxon>Bacteria</taxon>
        <taxon>Bacillati</taxon>
        <taxon>Actinomycetota</taxon>
        <taxon>Actinomycetes</taxon>
        <taxon>Propionibacteriales</taxon>
        <taxon>Nocardioidaceae</taxon>
        <taxon>Nocardioides</taxon>
    </lineage>
</organism>
<dbReference type="RefSeq" id="WP_165228853.1">
    <property type="nucleotide sequence ID" value="NZ_CP049257.1"/>
</dbReference>
<reference evidence="3 4" key="1">
    <citation type="submission" date="2020-02" db="EMBL/GenBank/DDBJ databases">
        <title>Full genome sequence of Nocardioides sp. R-3366.</title>
        <authorList>
            <person name="Im W.-T."/>
        </authorList>
    </citation>
    <scope>NUCLEOTIDE SEQUENCE [LARGE SCALE GENOMIC DNA]</scope>
    <source>
        <strain evidence="3 4">R-3366</strain>
    </source>
</reference>
<accession>A0A6G6W9H0</accession>
<name>A0A6G6W9H0_9ACTN</name>
<gene>
    <name evidence="3" type="ORF">G5V58_03650</name>
</gene>
<sequence>MTFARLTTRVAAGGAVAALAAAGLVGATSTSATAAPVTTAYTCTSAFGPLSGTVSVDIALLPPTAPAGLAVPAGLLSFNSNLTFSNATASGLGSLGITSAKSDDFGTAFGDAVAKAPVAWTTASSDGTNTTFAGKGANAAFQLPKAGTYTVSMPKTFNLQGTNASGATVATVPCTATGTPAAIGTIALSKQESKVKANAPKAAKAGKPVSVKVKVTDDQSSKGGVLPTGKFIIKDGKKKVGKGTLDAKGQAKVKVKLGVGSHKLTVIYKGDDYNNGSTSKAKTVKVTK</sequence>
<evidence type="ECO:0000259" key="2">
    <source>
        <dbReference type="Pfam" id="PF16640"/>
    </source>
</evidence>
<feature type="domain" description="Bacterial Ig-like" evidence="2">
    <location>
        <begin position="198"/>
        <end position="287"/>
    </location>
</feature>
<dbReference type="InterPro" id="IPR013783">
    <property type="entry name" value="Ig-like_fold"/>
</dbReference>
<dbReference type="Gene3D" id="2.60.40.10">
    <property type="entry name" value="Immunoglobulins"/>
    <property type="match status" value="1"/>
</dbReference>
<keyword evidence="4" id="KW-1185">Reference proteome</keyword>
<dbReference type="EMBL" id="CP049257">
    <property type="protein sequence ID" value="QIG41988.1"/>
    <property type="molecule type" value="Genomic_DNA"/>
</dbReference>
<evidence type="ECO:0000313" key="4">
    <source>
        <dbReference type="Proteomes" id="UP000502996"/>
    </source>
</evidence>
<dbReference type="Pfam" id="PF16640">
    <property type="entry name" value="Big_3_5"/>
    <property type="match status" value="1"/>
</dbReference>